<comment type="catalytic activity">
    <reaction evidence="11">
        <text>O-phospho-L-serine + 2-oxoglutarate = 3-phosphooxypyruvate + L-glutamate</text>
        <dbReference type="Rhea" id="RHEA:14329"/>
        <dbReference type="ChEBI" id="CHEBI:16810"/>
        <dbReference type="ChEBI" id="CHEBI:18110"/>
        <dbReference type="ChEBI" id="CHEBI:29985"/>
        <dbReference type="ChEBI" id="CHEBI:57524"/>
        <dbReference type="EC" id="2.6.1.52"/>
    </reaction>
</comment>
<dbReference type="PIRSF" id="PIRSF000525">
    <property type="entry name" value="SerC"/>
    <property type="match status" value="1"/>
</dbReference>
<dbReference type="GO" id="GO:0005737">
    <property type="term" value="C:cytoplasm"/>
    <property type="evidence" value="ECO:0007669"/>
    <property type="project" value="TreeGrafter"/>
</dbReference>
<dbReference type="Gene3D" id="3.90.1150.10">
    <property type="entry name" value="Aspartate Aminotransferase, domain 1"/>
    <property type="match status" value="1"/>
</dbReference>
<dbReference type="FunFam" id="3.90.1150.10:FF:000006">
    <property type="entry name" value="Phosphoserine aminotransferase"/>
    <property type="match status" value="1"/>
</dbReference>
<evidence type="ECO:0000256" key="2">
    <source>
        <dbReference type="ARBA" id="ARBA00005099"/>
    </source>
</evidence>
<evidence type="ECO:0000313" key="14">
    <source>
        <dbReference type="EMBL" id="ORY45021.1"/>
    </source>
</evidence>
<dbReference type="InterPro" id="IPR015422">
    <property type="entry name" value="PyrdxlP-dep_Trfase_small"/>
</dbReference>
<comment type="cofactor">
    <cofactor evidence="1 12">
        <name>pyridoxal 5'-phosphate</name>
        <dbReference type="ChEBI" id="CHEBI:597326"/>
    </cofactor>
</comment>
<dbReference type="PANTHER" id="PTHR43247:SF1">
    <property type="entry name" value="PHOSPHOSERINE AMINOTRANSFERASE"/>
    <property type="match status" value="1"/>
</dbReference>
<dbReference type="InterPro" id="IPR000192">
    <property type="entry name" value="Aminotrans_V_dom"/>
</dbReference>
<accession>A0A1Y2CD89</accession>
<organism evidence="14 15">
    <name type="scientific">Leucosporidium creatinivorum</name>
    <dbReference type="NCBI Taxonomy" id="106004"/>
    <lineage>
        <taxon>Eukaryota</taxon>
        <taxon>Fungi</taxon>
        <taxon>Dikarya</taxon>
        <taxon>Basidiomycota</taxon>
        <taxon>Pucciniomycotina</taxon>
        <taxon>Microbotryomycetes</taxon>
        <taxon>Leucosporidiales</taxon>
        <taxon>Leucosporidium</taxon>
    </lineage>
</organism>
<dbReference type="Pfam" id="PF00266">
    <property type="entry name" value="Aminotran_5"/>
    <property type="match status" value="1"/>
</dbReference>
<dbReference type="Gene3D" id="3.40.640.10">
    <property type="entry name" value="Type I PLP-dependent aspartate aminotransferase-like (Major domain)"/>
    <property type="match status" value="1"/>
</dbReference>
<evidence type="ECO:0000256" key="7">
    <source>
        <dbReference type="ARBA" id="ARBA00022679"/>
    </source>
</evidence>
<evidence type="ECO:0000259" key="13">
    <source>
        <dbReference type="Pfam" id="PF00266"/>
    </source>
</evidence>
<comment type="catalytic activity">
    <reaction evidence="10">
        <text>4-(phosphooxy)-L-threonine + 2-oxoglutarate = (R)-3-hydroxy-2-oxo-4-phosphooxybutanoate + L-glutamate</text>
        <dbReference type="Rhea" id="RHEA:16573"/>
        <dbReference type="ChEBI" id="CHEBI:16810"/>
        <dbReference type="ChEBI" id="CHEBI:29985"/>
        <dbReference type="ChEBI" id="CHEBI:58452"/>
        <dbReference type="ChEBI" id="CHEBI:58538"/>
        <dbReference type="EC" id="2.6.1.52"/>
    </reaction>
</comment>
<keyword evidence="8" id="KW-0663">Pyridoxal phosphate</keyword>
<dbReference type="PANTHER" id="PTHR43247">
    <property type="entry name" value="PHOSPHOSERINE AMINOTRANSFERASE"/>
    <property type="match status" value="1"/>
</dbReference>
<evidence type="ECO:0000313" key="15">
    <source>
        <dbReference type="Proteomes" id="UP000193467"/>
    </source>
</evidence>
<comment type="caution">
    <text evidence="14">The sequence shown here is derived from an EMBL/GenBank/DDBJ whole genome shotgun (WGS) entry which is preliminary data.</text>
</comment>
<evidence type="ECO:0000256" key="4">
    <source>
        <dbReference type="ARBA" id="ARBA00013030"/>
    </source>
</evidence>
<keyword evidence="9" id="KW-0718">Serine biosynthesis</keyword>
<dbReference type="InParanoid" id="A0A1Y2CD89"/>
<dbReference type="STRING" id="106004.A0A1Y2CD89"/>
<evidence type="ECO:0000256" key="11">
    <source>
        <dbReference type="ARBA" id="ARBA00049007"/>
    </source>
</evidence>
<dbReference type="GO" id="GO:0004648">
    <property type="term" value="F:O-phospho-L-serine:2-oxoglutarate aminotransferase activity"/>
    <property type="evidence" value="ECO:0007669"/>
    <property type="project" value="UniProtKB-EC"/>
</dbReference>
<dbReference type="PROSITE" id="PS00595">
    <property type="entry name" value="AA_TRANSFER_CLASS_5"/>
    <property type="match status" value="1"/>
</dbReference>
<dbReference type="SUPFAM" id="SSF53383">
    <property type="entry name" value="PLP-dependent transferases"/>
    <property type="match status" value="1"/>
</dbReference>
<evidence type="ECO:0000256" key="3">
    <source>
        <dbReference type="ARBA" id="ARBA00006904"/>
    </source>
</evidence>
<comment type="similarity">
    <text evidence="3">Belongs to the class-V pyridoxal-phosphate-dependent aminotransferase family. SerC subfamily.</text>
</comment>
<gene>
    <name evidence="14" type="ORF">BCR35DRAFT_322923</name>
</gene>
<dbReference type="GO" id="GO:0030170">
    <property type="term" value="F:pyridoxal phosphate binding"/>
    <property type="evidence" value="ECO:0007669"/>
    <property type="project" value="TreeGrafter"/>
</dbReference>
<evidence type="ECO:0000256" key="5">
    <source>
        <dbReference type="ARBA" id="ARBA00022576"/>
    </source>
</evidence>
<feature type="domain" description="Aminotransferase class V" evidence="13">
    <location>
        <begin position="13"/>
        <end position="401"/>
    </location>
</feature>
<name>A0A1Y2CD89_9BASI</name>
<comment type="pathway">
    <text evidence="2">Amino-acid biosynthesis; L-serine biosynthesis; L-serine from 3-phospho-D-glycerate: step 2/3.</text>
</comment>
<proteinExistence type="inferred from homology"/>
<dbReference type="OrthoDB" id="1703350at2759"/>
<evidence type="ECO:0000256" key="8">
    <source>
        <dbReference type="ARBA" id="ARBA00022898"/>
    </source>
</evidence>
<dbReference type="NCBIfam" id="NF003764">
    <property type="entry name" value="PRK05355.1"/>
    <property type="match status" value="1"/>
</dbReference>
<evidence type="ECO:0000256" key="12">
    <source>
        <dbReference type="RuleBase" id="RU004504"/>
    </source>
</evidence>
<dbReference type="Proteomes" id="UP000193467">
    <property type="component" value="Unassembled WGS sequence"/>
</dbReference>
<evidence type="ECO:0000256" key="10">
    <source>
        <dbReference type="ARBA" id="ARBA00047630"/>
    </source>
</evidence>
<protein>
    <recommendedName>
        <fullName evidence="4">phosphoserine transaminase</fullName>
        <ecNumber evidence="4">2.6.1.52</ecNumber>
    </recommendedName>
</protein>
<keyword evidence="6" id="KW-0028">Amino-acid biosynthesis</keyword>
<dbReference type="EC" id="2.6.1.52" evidence="4"/>
<sequence length="414" mass="44934">MDKLIQQRQETINLNAGPSPLPQAALLTAASSLLSYPETPGMGIAEISHRSKAFEGVIHQANADLRQLLEIPDNYKVLWMQGGGLTQFAATVLNLVAWYRIKNQTKPEEEVEAQYVVTGSWSAKAAEEGARMGVKTTKIVDGKKVGGDKFKTIPEASEWQLNASAEKKPAFVYYCDNETVDGVEFQAEGAKAFPFDKIDKDVPVVCDMSSNFLSRPVDVSKYGIIYAGAQKNLGPSGVTLVIIRDDLIVDLDAALPYGGARVPSMLSYKNMAANDSMFNTPPTFTIYVCSLVLRSLLETPPLPLASGARPLSPLSSYADKKSSLIYSLLDAPEGFYLGTADKDVRSRMNVTFRLKGGEALEKKFVAEASEKGIKGVGGHRSVGGIRTSIYNAVTLEQVEQLVEFMKAFQAANSN</sequence>
<dbReference type="InterPro" id="IPR020578">
    <property type="entry name" value="Aminotrans_V_PyrdxlP_BS"/>
</dbReference>
<keyword evidence="5" id="KW-0032">Aminotransferase</keyword>
<dbReference type="InterPro" id="IPR022278">
    <property type="entry name" value="Pser_aminoTfrase"/>
</dbReference>
<keyword evidence="7 14" id="KW-0808">Transferase</keyword>
<dbReference type="UniPathway" id="UPA00135">
    <property type="reaction ID" value="UER00197"/>
</dbReference>
<dbReference type="FunFam" id="3.40.640.10:FF:000010">
    <property type="entry name" value="Phosphoserine aminotransferase"/>
    <property type="match status" value="1"/>
</dbReference>
<reference evidence="14 15" key="1">
    <citation type="submission" date="2016-07" db="EMBL/GenBank/DDBJ databases">
        <title>Pervasive Adenine N6-methylation of Active Genes in Fungi.</title>
        <authorList>
            <consortium name="DOE Joint Genome Institute"/>
            <person name="Mondo S.J."/>
            <person name="Dannebaum R.O."/>
            <person name="Kuo R.C."/>
            <person name="Labutti K."/>
            <person name="Haridas S."/>
            <person name="Kuo A."/>
            <person name="Salamov A."/>
            <person name="Ahrendt S.R."/>
            <person name="Lipzen A."/>
            <person name="Sullivan W."/>
            <person name="Andreopoulos W.B."/>
            <person name="Clum A."/>
            <person name="Lindquist E."/>
            <person name="Daum C."/>
            <person name="Ramamoorthy G.K."/>
            <person name="Gryganskyi A."/>
            <person name="Culley D."/>
            <person name="Magnuson J.K."/>
            <person name="James T.Y."/>
            <person name="O'Malley M.A."/>
            <person name="Stajich J.E."/>
            <person name="Spatafora J.W."/>
            <person name="Visel A."/>
            <person name="Grigoriev I.V."/>
        </authorList>
    </citation>
    <scope>NUCLEOTIDE SEQUENCE [LARGE SCALE GENOMIC DNA]</scope>
    <source>
        <strain evidence="14 15">62-1032</strain>
    </source>
</reference>
<dbReference type="InterPro" id="IPR015424">
    <property type="entry name" value="PyrdxlP-dep_Trfase"/>
</dbReference>
<keyword evidence="15" id="KW-1185">Reference proteome</keyword>
<evidence type="ECO:0000256" key="6">
    <source>
        <dbReference type="ARBA" id="ARBA00022605"/>
    </source>
</evidence>
<dbReference type="HAMAP" id="MF_00160">
    <property type="entry name" value="SerC_aminotrans_5"/>
    <property type="match status" value="1"/>
</dbReference>
<dbReference type="EMBL" id="MCGR01000124">
    <property type="protein sequence ID" value="ORY45021.1"/>
    <property type="molecule type" value="Genomic_DNA"/>
</dbReference>
<dbReference type="GO" id="GO:0006564">
    <property type="term" value="P:L-serine biosynthetic process"/>
    <property type="evidence" value="ECO:0007669"/>
    <property type="project" value="UniProtKB-KW"/>
</dbReference>
<dbReference type="AlphaFoldDB" id="A0A1Y2CD89"/>
<evidence type="ECO:0000256" key="9">
    <source>
        <dbReference type="ARBA" id="ARBA00023299"/>
    </source>
</evidence>
<evidence type="ECO:0000256" key="1">
    <source>
        <dbReference type="ARBA" id="ARBA00001933"/>
    </source>
</evidence>
<dbReference type="InterPro" id="IPR015421">
    <property type="entry name" value="PyrdxlP-dep_Trfase_major"/>
</dbReference>
<dbReference type="FunCoup" id="A0A1Y2CD89">
    <property type="interactions" value="414"/>
</dbReference>